<reference evidence="1" key="1">
    <citation type="submission" date="2022-04" db="EMBL/GenBank/DDBJ databases">
        <title>Jade perch genome.</title>
        <authorList>
            <person name="Chao B."/>
        </authorList>
    </citation>
    <scope>NUCLEOTIDE SEQUENCE</scope>
    <source>
        <strain evidence="1">CB-2022</strain>
    </source>
</reference>
<name>A0ACB8X6U7_9TELE</name>
<gene>
    <name evidence="1" type="ORF">L3Q82_003738</name>
</gene>
<evidence type="ECO:0000313" key="2">
    <source>
        <dbReference type="Proteomes" id="UP000831701"/>
    </source>
</evidence>
<keyword evidence="2" id="KW-1185">Reference proteome</keyword>
<organism evidence="1 2">
    <name type="scientific">Scortum barcoo</name>
    <name type="common">barcoo grunter</name>
    <dbReference type="NCBI Taxonomy" id="214431"/>
    <lineage>
        <taxon>Eukaryota</taxon>
        <taxon>Metazoa</taxon>
        <taxon>Chordata</taxon>
        <taxon>Craniata</taxon>
        <taxon>Vertebrata</taxon>
        <taxon>Euteleostomi</taxon>
        <taxon>Actinopterygii</taxon>
        <taxon>Neopterygii</taxon>
        <taxon>Teleostei</taxon>
        <taxon>Neoteleostei</taxon>
        <taxon>Acanthomorphata</taxon>
        <taxon>Eupercaria</taxon>
        <taxon>Centrarchiformes</taxon>
        <taxon>Terapontoidei</taxon>
        <taxon>Terapontidae</taxon>
        <taxon>Scortum</taxon>
    </lineage>
</organism>
<sequence length="67" mass="7040">MSLLEPGGSRGPAGCRALVLVLCDLRQQDCISLAAGEEDRPPAATVTSHWTVRAGPRLLSAILAANW</sequence>
<accession>A0ACB8X6U7</accession>
<comment type="caution">
    <text evidence="1">The sequence shown here is derived from an EMBL/GenBank/DDBJ whole genome shotgun (WGS) entry which is preliminary data.</text>
</comment>
<proteinExistence type="predicted"/>
<evidence type="ECO:0000313" key="1">
    <source>
        <dbReference type="EMBL" id="KAI3375767.1"/>
    </source>
</evidence>
<dbReference type="EMBL" id="CM041532">
    <property type="protein sequence ID" value="KAI3375767.1"/>
    <property type="molecule type" value="Genomic_DNA"/>
</dbReference>
<protein>
    <submittedName>
        <fullName evidence="1">Uncharacterized protein</fullName>
    </submittedName>
</protein>
<dbReference type="Proteomes" id="UP000831701">
    <property type="component" value="Chromosome 2"/>
</dbReference>